<evidence type="ECO:0000313" key="2">
    <source>
        <dbReference type="Proteomes" id="UP001151516"/>
    </source>
</evidence>
<dbReference type="AlphaFoldDB" id="A0A9W8GGQ0"/>
<evidence type="ECO:0000313" key="1">
    <source>
        <dbReference type="EMBL" id="KAJ2685129.1"/>
    </source>
</evidence>
<proteinExistence type="predicted"/>
<dbReference type="Proteomes" id="UP001151516">
    <property type="component" value="Unassembled WGS sequence"/>
</dbReference>
<name>A0A9W8GGQ0_9FUNG</name>
<dbReference type="EMBL" id="JANBTX010000168">
    <property type="protein sequence ID" value="KAJ2685129.1"/>
    <property type="molecule type" value="Genomic_DNA"/>
</dbReference>
<gene>
    <name evidence="1" type="ORF">IWW39_004470</name>
</gene>
<accession>A0A9W8GGQ0</accession>
<keyword evidence="2" id="KW-1185">Reference proteome</keyword>
<protein>
    <submittedName>
        <fullName evidence="1">Uncharacterized protein</fullName>
    </submittedName>
</protein>
<comment type="caution">
    <text evidence="1">The sequence shown here is derived from an EMBL/GenBank/DDBJ whole genome shotgun (WGS) entry which is preliminary data.</text>
</comment>
<reference evidence="1" key="1">
    <citation type="submission" date="2022-07" db="EMBL/GenBank/DDBJ databases">
        <title>Phylogenomic reconstructions and comparative analyses of Kickxellomycotina fungi.</title>
        <authorList>
            <person name="Reynolds N.K."/>
            <person name="Stajich J.E."/>
            <person name="Barry K."/>
            <person name="Grigoriev I.V."/>
            <person name="Crous P."/>
            <person name="Smith M.E."/>
        </authorList>
    </citation>
    <scope>NUCLEOTIDE SEQUENCE</scope>
    <source>
        <strain evidence="1">CBS 109367</strain>
    </source>
</reference>
<organism evidence="1 2">
    <name type="scientific">Coemansia spiralis</name>
    <dbReference type="NCBI Taxonomy" id="417178"/>
    <lineage>
        <taxon>Eukaryota</taxon>
        <taxon>Fungi</taxon>
        <taxon>Fungi incertae sedis</taxon>
        <taxon>Zoopagomycota</taxon>
        <taxon>Kickxellomycotina</taxon>
        <taxon>Kickxellomycetes</taxon>
        <taxon>Kickxellales</taxon>
        <taxon>Kickxellaceae</taxon>
        <taxon>Coemansia</taxon>
    </lineage>
</organism>
<sequence>MFGLTKEIIVSVHLSETERRTFPMAVDSEVKSMSLEELEKHLIALMEAEEIFVEEEITLFGNKEEALTESPFANFNYEGYLSKIGKKPCLIVEAQEKFNEKKI</sequence>